<gene>
    <name evidence="1" type="ORF">RHMOL_Rhmol02G0114300</name>
</gene>
<organism evidence="1 2">
    <name type="scientific">Rhododendron molle</name>
    <name type="common">Chinese azalea</name>
    <name type="synonym">Azalea mollis</name>
    <dbReference type="NCBI Taxonomy" id="49168"/>
    <lineage>
        <taxon>Eukaryota</taxon>
        <taxon>Viridiplantae</taxon>
        <taxon>Streptophyta</taxon>
        <taxon>Embryophyta</taxon>
        <taxon>Tracheophyta</taxon>
        <taxon>Spermatophyta</taxon>
        <taxon>Magnoliopsida</taxon>
        <taxon>eudicotyledons</taxon>
        <taxon>Gunneridae</taxon>
        <taxon>Pentapetalae</taxon>
        <taxon>asterids</taxon>
        <taxon>Ericales</taxon>
        <taxon>Ericaceae</taxon>
        <taxon>Ericoideae</taxon>
        <taxon>Rhodoreae</taxon>
        <taxon>Rhododendron</taxon>
    </lineage>
</organism>
<dbReference type="Proteomes" id="UP001062846">
    <property type="component" value="Chromosome 2"/>
</dbReference>
<evidence type="ECO:0000313" key="1">
    <source>
        <dbReference type="EMBL" id="KAI8567343.1"/>
    </source>
</evidence>
<evidence type="ECO:0000313" key="2">
    <source>
        <dbReference type="Proteomes" id="UP001062846"/>
    </source>
</evidence>
<keyword evidence="2" id="KW-1185">Reference proteome</keyword>
<name>A0ACC0PRA7_RHOML</name>
<protein>
    <submittedName>
        <fullName evidence="1">Uncharacterized protein</fullName>
    </submittedName>
</protein>
<sequence length="139" mass="15044">MTTKGHQQSPVRSRNLVSLSSAPTAIRAAVSTYCQLLLSQSNNVVKLIVLDRLNELKSSHSEIMMGRATQSAASETAMSPPMLAQGSLASVGNLRPLIVAGDFSHWLLCNTGDDVGKIWLQSCRLSFGKMLDDKQFRGP</sequence>
<accession>A0ACC0PRA7</accession>
<reference evidence="1" key="1">
    <citation type="submission" date="2022-02" db="EMBL/GenBank/DDBJ databases">
        <title>Plant Genome Project.</title>
        <authorList>
            <person name="Zhang R.-G."/>
        </authorList>
    </citation>
    <scope>NUCLEOTIDE SEQUENCE</scope>
    <source>
        <strain evidence="1">AT1</strain>
    </source>
</reference>
<proteinExistence type="predicted"/>
<dbReference type="EMBL" id="CM046389">
    <property type="protein sequence ID" value="KAI8567343.1"/>
    <property type="molecule type" value="Genomic_DNA"/>
</dbReference>
<comment type="caution">
    <text evidence="1">The sequence shown here is derived from an EMBL/GenBank/DDBJ whole genome shotgun (WGS) entry which is preliminary data.</text>
</comment>